<dbReference type="Gene3D" id="3.90.180.10">
    <property type="entry name" value="Medium-chain alcohol dehydrogenases, catalytic domain"/>
    <property type="match status" value="1"/>
</dbReference>
<keyword evidence="8" id="KW-1185">Reference proteome</keyword>
<protein>
    <recommendedName>
        <fullName evidence="6">Enoyl reductase (ER) domain-containing protein</fullName>
    </recommendedName>
</protein>
<evidence type="ECO:0000256" key="3">
    <source>
        <dbReference type="ARBA" id="ARBA00022833"/>
    </source>
</evidence>
<dbReference type="VEuPathDB" id="FungiDB:AeMF1_004384"/>
<dbReference type="SUPFAM" id="SSF51735">
    <property type="entry name" value="NAD(P)-binding Rossmann-fold domains"/>
    <property type="match status" value="1"/>
</dbReference>
<dbReference type="InterPro" id="IPR020843">
    <property type="entry name" value="ER"/>
</dbReference>
<evidence type="ECO:0000259" key="6">
    <source>
        <dbReference type="SMART" id="SM00829"/>
    </source>
</evidence>
<gene>
    <name evidence="7" type="ORF">Ae201684_015826</name>
</gene>
<dbReference type="PANTHER" id="PTHR42683">
    <property type="entry name" value="ALDEHYDE REDUCTASE"/>
    <property type="match status" value="1"/>
</dbReference>
<dbReference type="SUPFAM" id="SSF50129">
    <property type="entry name" value="GroES-like"/>
    <property type="match status" value="1"/>
</dbReference>
<keyword evidence="2 5" id="KW-0479">Metal-binding</keyword>
<dbReference type="Gene3D" id="3.40.50.720">
    <property type="entry name" value="NAD(P)-binding Rossmann-like Domain"/>
    <property type="match status" value="1"/>
</dbReference>
<dbReference type="InterPro" id="IPR013154">
    <property type="entry name" value="ADH-like_N"/>
</dbReference>
<dbReference type="PROSITE" id="PS00059">
    <property type="entry name" value="ADH_ZINC"/>
    <property type="match status" value="1"/>
</dbReference>
<reference evidence="7 8" key="1">
    <citation type="submission" date="2019-07" db="EMBL/GenBank/DDBJ databases">
        <title>Genomics analysis of Aphanomyces spp. identifies a new class of oomycete effector associated with host adaptation.</title>
        <authorList>
            <person name="Gaulin E."/>
        </authorList>
    </citation>
    <scope>NUCLEOTIDE SEQUENCE [LARGE SCALE GENOMIC DNA]</scope>
    <source>
        <strain evidence="7 8">ATCC 201684</strain>
    </source>
</reference>
<evidence type="ECO:0000256" key="5">
    <source>
        <dbReference type="RuleBase" id="RU361277"/>
    </source>
</evidence>
<proteinExistence type="inferred from homology"/>
<dbReference type="SMART" id="SM00829">
    <property type="entry name" value="PKS_ER"/>
    <property type="match status" value="1"/>
</dbReference>
<dbReference type="InterPro" id="IPR013149">
    <property type="entry name" value="ADH-like_C"/>
</dbReference>
<dbReference type="GO" id="GO:0008270">
    <property type="term" value="F:zinc ion binding"/>
    <property type="evidence" value="ECO:0007669"/>
    <property type="project" value="InterPro"/>
</dbReference>
<organism evidence="7 8">
    <name type="scientific">Aphanomyces euteiches</name>
    <dbReference type="NCBI Taxonomy" id="100861"/>
    <lineage>
        <taxon>Eukaryota</taxon>
        <taxon>Sar</taxon>
        <taxon>Stramenopiles</taxon>
        <taxon>Oomycota</taxon>
        <taxon>Saprolegniomycetes</taxon>
        <taxon>Saprolegniales</taxon>
        <taxon>Verrucalvaceae</taxon>
        <taxon>Aphanomyces</taxon>
    </lineage>
</organism>
<evidence type="ECO:0000313" key="7">
    <source>
        <dbReference type="EMBL" id="KAF0725864.1"/>
    </source>
</evidence>
<dbReference type="InterPro" id="IPR047109">
    <property type="entry name" value="CAD-like"/>
</dbReference>
<comment type="cofactor">
    <cofactor evidence="1 5">
        <name>Zn(2+)</name>
        <dbReference type="ChEBI" id="CHEBI:29105"/>
    </cofactor>
</comment>
<evidence type="ECO:0000256" key="1">
    <source>
        <dbReference type="ARBA" id="ARBA00001947"/>
    </source>
</evidence>
<dbReference type="Pfam" id="PF00107">
    <property type="entry name" value="ADH_zinc_N"/>
    <property type="match status" value="1"/>
</dbReference>
<evidence type="ECO:0000256" key="4">
    <source>
        <dbReference type="ARBA" id="ARBA00023002"/>
    </source>
</evidence>
<keyword evidence="3 5" id="KW-0862">Zinc</keyword>
<dbReference type="InterPro" id="IPR036291">
    <property type="entry name" value="NAD(P)-bd_dom_sf"/>
</dbReference>
<name>A0A6G0WG12_9STRA</name>
<feature type="domain" description="Enoyl reductase (ER)" evidence="6">
    <location>
        <begin position="35"/>
        <end position="372"/>
    </location>
</feature>
<dbReference type="Proteomes" id="UP000481153">
    <property type="component" value="Unassembled WGS sequence"/>
</dbReference>
<sequence>MITRSSIKSFSENSHFIIEIAFKTTWPPTTFTLDKLHSSRVWIKPHSFRAKPFDEDNDVEIQITHCGICGWDLHTISGGWGEIEYPMVVGHEIVGHVVRVGSKVDPVKYAIGTRVGVGGECNSCHSCKHCLRDRENVCRKMVFTYNSKTPEGYTTQGGYADYYRCHYKFAVPIPAGLSSESAAPMMCAGITTYAPLKEHGAGPGKKVAVLGIGGLGHLGIQWAVALGAEVTALSSSDKKEKDSKELLGAHHYVNYSDPAAVKAAEDSFDILLCTSYSDKTDWNILLSMVATDCKFVLVGLPEKPISYSAWSVVLRQINFVGSAIGSPAQQEEMLAFAVEKGINSIVEVMPMSEAKKALQRVHNGDARFRIVLKNE</sequence>
<dbReference type="FunFam" id="3.40.50.720:FF:000022">
    <property type="entry name" value="Cinnamyl alcohol dehydrogenase"/>
    <property type="match status" value="1"/>
</dbReference>
<accession>A0A6G0WG12</accession>
<dbReference type="InterPro" id="IPR011032">
    <property type="entry name" value="GroES-like_sf"/>
</dbReference>
<dbReference type="Pfam" id="PF08240">
    <property type="entry name" value="ADH_N"/>
    <property type="match status" value="1"/>
</dbReference>
<evidence type="ECO:0000256" key="2">
    <source>
        <dbReference type="ARBA" id="ARBA00022723"/>
    </source>
</evidence>
<dbReference type="CDD" id="cd05283">
    <property type="entry name" value="CAD1"/>
    <property type="match status" value="1"/>
</dbReference>
<comment type="caution">
    <text evidence="7">The sequence shown here is derived from an EMBL/GenBank/DDBJ whole genome shotgun (WGS) entry which is preliminary data.</text>
</comment>
<evidence type="ECO:0000313" key="8">
    <source>
        <dbReference type="Proteomes" id="UP000481153"/>
    </source>
</evidence>
<dbReference type="GO" id="GO:0016616">
    <property type="term" value="F:oxidoreductase activity, acting on the CH-OH group of donors, NAD or NADP as acceptor"/>
    <property type="evidence" value="ECO:0007669"/>
    <property type="project" value="InterPro"/>
</dbReference>
<comment type="similarity">
    <text evidence="5">Belongs to the zinc-containing alcohol dehydrogenase family.</text>
</comment>
<keyword evidence="4" id="KW-0560">Oxidoreductase</keyword>
<dbReference type="EMBL" id="VJMJ01000232">
    <property type="protein sequence ID" value="KAF0725864.1"/>
    <property type="molecule type" value="Genomic_DNA"/>
</dbReference>
<dbReference type="InterPro" id="IPR002328">
    <property type="entry name" value="ADH_Zn_CS"/>
</dbReference>
<dbReference type="AlphaFoldDB" id="A0A6G0WG12"/>